<keyword evidence="3" id="KW-1185">Reference proteome</keyword>
<protein>
    <submittedName>
        <fullName evidence="2">Uncharacterized protein</fullName>
    </submittedName>
</protein>
<dbReference type="EMBL" id="BGPR01017330">
    <property type="protein sequence ID" value="GBN75778.1"/>
    <property type="molecule type" value="Genomic_DNA"/>
</dbReference>
<reference evidence="2 3" key="1">
    <citation type="journal article" date="2019" name="Sci. Rep.">
        <title>Orb-weaving spider Araneus ventricosus genome elucidates the spidroin gene catalogue.</title>
        <authorList>
            <person name="Kono N."/>
            <person name="Nakamura H."/>
            <person name="Ohtoshi R."/>
            <person name="Moran D.A.P."/>
            <person name="Shinohara A."/>
            <person name="Yoshida Y."/>
            <person name="Fujiwara M."/>
            <person name="Mori M."/>
            <person name="Tomita M."/>
            <person name="Arakawa K."/>
        </authorList>
    </citation>
    <scope>NUCLEOTIDE SEQUENCE [LARGE SCALE GENOMIC DNA]</scope>
</reference>
<sequence>MFSGYVSNTTTHLPHSSSHDGSSVEAGFEPGTLRLQGRGLTTRSPRPAEVFYLDDWFFLLVFQIYQCGAAVNVSLKATFVELCLSVGLPFCEHDNLKMQRERRLKFGSSWYKCVESITRFLTAGDLAVRSRLGGWRIPGSRTESTEDPPCMWACCTLNHT</sequence>
<evidence type="ECO:0000313" key="2">
    <source>
        <dbReference type="EMBL" id="GBN75778.1"/>
    </source>
</evidence>
<dbReference type="Proteomes" id="UP000499080">
    <property type="component" value="Unassembled WGS sequence"/>
</dbReference>
<name>A0A4Y2RJG4_ARAVE</name>
<evidence type="ECO:0000313" key="3">
    <source>
        <dbReference type="Proteomes" id="UP000499080"/>
    </source>
</evidence>
<dbReference type="AlphaFoldDB" id="A0A4Y2RJG4"/>
<feature type="region of interest" description="Disordered" evidence="1">
    <location>
        <begin position="1"/>
        <end position="25"/>
    </location>
</feature>
<proteinExistence type="predicted"/>
<comment type="caution">
    <text evidence="2">The sequence shown here is derived from an EMBL/GenBank/DDBJ whole genome shotgun (WGS) entry which is preliminary data.</text>
</comment>
<evidence type="ECO:0000256" key="1">
    <source>
        <dbReference type="SAM" id="MobiDB-lite"/>
    </source>
</evidence>
<feature type="compositionally biased region" description="Polar residues" evidence="1">
    <location>
        <begin position="1"/>
        <end position="21"/>
    </location>
</feature>
<accession>A0A4Y2RJG4</accession>
<gene>
    <name evidence="2" type="ORF">AVEN_186424_1</name>
</gene>
<organism evidence="2 3">
    <name type="scientific">Araneus ventricosus</name>
    <name type="common">Orbweaver spider</name>
    <name type="synonym">Epeira ventricosa</name>
    <dbReference type="NCBI Taxonomy" id="182803"/>
    <lineage>
        <taxon>Eukaryota</taxon>
        <taxon>Metazoa</taxon>
        <taxon>Ecdysozoa</taxon>
        <taxon>Arthropoda</taxon>
        <taxon>Chelicerata</taxon>
        <taxon>Arachnida</taxon>
        <taxon>Araneae</taxon>
        <taxon>Araneomorphae</taxon>
        <taxon>Entelegynae</taxon>
        <taxon>Araneoidea</taxon>
        <taxon>Araneidae</taxon>
        <taxon>Araneus</taxon>
    </lineage>
</organism>